<sequence>MKKFVISSLLTSGLFVCQASPTLASGVNYYRNLESNNILKCASPRQIEILWTGGNTTSYGSAHTILCLKNSRQAEWIMESSVTCQSQKIPLEKCPLWFDNQQFEAIAKTKNNTLTVSPRKTAIGINCTIKTRLAKYSEDLDYYWTCEKYQARKNLTIKTTGQKFSVNNHDGDEHQFWLHSYENPDCKKDSTSTVCFKPYPDLGNDGNKYRPEMSIDCRGDAQFCKYYYQPYQY</sequence>
<reference evidence="2 3" key="1">
    <citation type="submission" date="2019-01" db="EMBL/GenBank/DDBJ databases">
        <title>Coherence of Microcystis species and biogeography revealed through population genomics.</title>
        <authorList>
            <person name="Perez-Carrascal O.M."/>
            <person name="Terrat Y."/>
            <person name="Giani A."/>
            <person name="Fortin N."/>
            <person name="Tromas N."/>
            <person name="Shapiro B.J."/>
        </authorList>
    </citation>
    <scope>NUCLEOTIDE SEQUENCE [LARGE SCALE GENOMIC DNA]</scope>
    <source>
        <strain evidence="2">Ma_QC_Ch_20071001_S25D</strain>
    </source>
</reference>
<evidence type="ECO:0000313" key="3">
    <source>
        <dbReference type="Proteomes" id="UP000316958"/>
    </source>
</evidence>
<dbReference type="Proteomes" id="UP000316958">
    <property type="component" value="Unassembled WGS sequence"/>
</dbReference>
<proteinExistence type="predicted"/>
<protein>
    <recommendedName>
        <fullName evidence="4">Ig-like domain-containing protein</fullName>
    </recommendedName>
</protein>
<dbReference type="AlphaFoldDB" id="A0A552G6J8"/>
<keyword evidence="1" id="KW-0732">Signal</keyword>
<evidence type="ECO:0000313" key="2">
    <source>
        <dbReference type="EMBL" id="TRU54507.1"/>
    </source>
</evidence>
<accession>A0A552G6J8</accession>
<gene>
    <name evidence="2" type="ORF">EWV57_01565</name>
</gene>
<name>A0A552G6J8_MICAE</name>
<comment type="caution">
    <text evidence="2">The sequence shown here is derived from an EMBL/GenBank/DDBJ whole genome shotgun (WGS) entry which is preliminary data.</text>
</comment>
<evidence type="ECO:0008006" key="4">
    <source>
        <dbReference type="Google" id="ProtNLM"/>
    </source>
</evidence>
<dbReference type="EMBL" id="SFBE01000028">
    <property type="protein sequence ID" value="TRU54507.1"/>
    <property type="molecule type" value="Genomic_DNA"/>
</dbReference>
<organism evidence="2 3">
    <name type="scientific">Microcystis aeruginosa Ma_QC_Ch_20071001_S25D</name>
    <dbReference type="NCBI Taxonomy" id="2486250"/>
    <lineage>
        <taxon>Bacteria</taxon>
        <taxon>Bacillati</taxon>
        <taxon>Cyanobacteriota</taxon>
        <taxon>Cyanophyceae</taxon>
        <taxon>Oscillatoriophycideae</taxon>
        <taxon>Chroococcales</taxon>
        <taxon>Microcystaceae</taxon>
        <taxon>Microcystis</taxon>
    </lineage>
</organism>
<evidence type="ECO:0000256" key="1">
    <source>
        <dbReference type="SAM" id="SignalP"/>
    </source>
</evidence>
<feature type="chain" id="PRO_5022177478" description="Ig-like domain-containing protein" evidence="1">
    <location>
        <begin position="25"/>
        <end position="233"/>
    </location>
</feature>
<feature type="signal peptide" evidence="1">
    <location>
        <begin position="1"/>
        <end position="24"/>
    </location>
</feature>